<name>A0A518E2W5_9BACT</name>
<gene>
    <name evidence="4" type="ORF">Pla8534_63030</name>
</gene>
<dbReference type="KEGG" id="lcre:Pla8534_63030"/>
<dbReference type="InterPro" id="IPR052350">
    <property type="entry name" value="Metallo-dep_Lactonases"/>
</dbReference>
<evidence type="ECO:0000259" key="3">
    <source>
        <dbReference type="Pfam" id="PF04909"/>
    </source>
</evidence>
<dbReference type="GO" id="GO:0016787">
    <property type="term" value="F:hydrolase activity"/>
    <property type="evidence" value="ECO:0007669"/>
    <property type="project" value="UniProtKB-KW"/>
</dbReference>
<evidence type="ECO:0000313" key="4">
    <source>
        <dbReference type="EMBL" id="QDU98435.1"/>
    </source>
</evidence>
<dbReference type="Gene3D" id="3.20.20.140">
    <property type="entry name" value="Metal-dependent hydrolases"/>
    <property type="match status" value="1"/>
</dbReference>
<dbReference type="OrthoDB" id="5450317at2"/>
<dbReference type="InterPro" id="IPR032466">
    <property type="entry name" value="Metal_Hydrolase"/>
</dbReference>
<feature type="chain" id="PRO_5021768851" evidence="2">
    <location>
        <begin position="28"/>
        <end position="320"/>
    </location>
</feature>
<dbReference type="SUPFAM" id="SSF51556">
    <property type="entry name" value="Metallo-dependent hydrolases"/>
    <property type="match status" value="1"/>
</dbReference>
<keyword evidence="2" id="KW-0732">Signal</keyword>
<evidence type="ECO:0000256" key="2">
    <source>
        <dbReference type="SAM" id="SignalP"/>
    </source>
</evidence>
<dbReference type="PANTHER" id="PTHR43569">
    <property type="entry name" value="AMIDOHYDROLASE"/>
    <property type="match status" value="1"/>
</dbReference>
<organism evidence="4 5">
    <name type="scientific">Lignipirellula cremea</name>
    <dbReference type="NCBI Taxonomy" id="2528010"/>
    <lineage>
        <taxon>Bacteria</taxon>
        <taxon>Pseudomonadati</taxon>
        <taxon>Planctomycetota</taxon>
        <taxon>Planctomycetia</taxon>
        <taxon>Pirellulales</taxon>
        <taxon>Pirellulaceae</taxon>
        <taxon>Lignipirellula</taxon>
    </lineage>
</organism>
<keyword evidence="5" id="KW-1185">Reference proteome</keyword>
<feature type="signal peptide" evidence="2">
    <location>
        <begin position="1"/>
        <end position="27"/>
    </location>
</feature>
<accession>A0A518E2W5</accession>
<protein>
    <submittedName>
        <fullName evidence="4">Amidohydrolase</fullName>
    </submittedName>
</protein>
<sequence precursor="true">MWIPQTLRPLLLAAVITSLAIVVPASAQEKKAPTAVKHRIDTHIHLYDTTRPGGVPWPPADDTVLYHPHLPDEYRKEAQAAGVTGVVIVEASDRLEDNRWVLDLVGDDKFFVALVGNIDPYRKDFGQQLKKLRQDKRFVGVRARLQGKKIDYADPQVLASFRQLAEAGLSLDVLMQESTPESVRQVDELARAVPSLRIIVNHVIGFPVNGERPSQDWIEAVHRLAENKNVYCKVSGLYQRCVEQPASQDLELYRPLLDILWTEFGSERLIYGSNWPCTKKSGDYASFLSLVDQYFAGKGPEACERYYWQNAAEAYQLPLK</sequence>
<dbReference type="Proteomes" id="UP000317648">
    <property type="component" value="Chromosome"/>
</dbReference>
<dbReference type="Pfam" id="PF04909">
    <property type="entry name" value="Amidohydro_2"/>
    <property type="match status" value="1"/>
</dbReference>
<proteinExistence type="inferred from homology"/>
<feature type="domain" description="Amidohydrolase-related" evidence="3">
    <location>
        <begin position="40"/>
        <end position="316"/>
    </location>
</feature>
<dbReference type="AlphaFoldDB" id="A0A518E2W5"/>
<keyword evidence="4" id="KW-0378">Hydrolase</keyword>
<dbReference type="RefSeq" id="WP_145057690.1">
    <property type="nucleotide sequence ID" value="NZ_CP036433.1"/>
</dbReference>
<dbReference type="InterPro" id="IPR006680">
    <property type="entry name" value="Amidohydro-rel"/>
</dbReference>
<evidence type="ECO:0000313" key="5">
    <source>
        <dbReference type="Proteomes" id="UP000317648"/>
    </source>
</evidence>
<comment type="similarity">
    <text evidence="1">Belongs to the metallo-dependent hydrolases superfamily.</text>
</comment>
<dbReference type="PANTHER" id="PTHR43569:SF2">
    <property type="entry name" value="AMIDOHYDROLASE-RELATED DOMAIN-CONTAINING PROTEIN"/>
    <property type="match status" value="1"/>
</dbReference>
<evidence type="ECO:0000256" key="1">
    <source>
        <dbReference type="ARBA" id="ARBA00038310"/>
    </source>
</evidence>
<dbReference type="EMBL" id="CP036433">
    <property type="protein sequence ID" value="QDU98435.1"/>
    <property type="molecule type" value="Genomic_DNA"/>
</dbReference>
<reference evidence="4 5" key="1">
    <citation type="submission" date="2019-02" db="EMBL/GenBank/DDBJ databases">
        <title>Deep-cultivation of Planctomycetes and their phenomic and genomic characterization uncovers novel biology.</title>
        <authorList>
            <person name="Wiegand S."/>
            <person name="Jogler M."/>
            <person name="Boedeker C."/>
            <person name="Pinto D."/>
            <person name="Vollmers J."/>
            <person name="Rivas-Marin E."/>
            <person name="Kohn T."/>
            <person name="Peeters S.H."/>
            <person name="Heuer A."/>
            <person name="Rast P."/>
            <person name="Oberbeckmann S."/>
            <person name="Bunk B."/>
            <person name="Jeske O."/>
            <person name="Meyerdierks A."/>
            <person name="Storesund J.E."/>
            <person name="Kallscheuer N."/>
            <person name="Luecker S."/>
            <person name="Lage O.M."/>
            <person name="Pohl T."/>
            <person name="Merkel B.J."/>
            <person name="Hornburger P."/>
            <person name="Mueller R.-W."/>
            <person name="Bruemmer F."/>
            <person name="Labrenz M."/>
            <person name="Spormann A.M."/>
            <person name="Op den Camp H."/>
            <person name="Overmann J."/>
            <person name="Amann R."/>
            <person name="Jetten M.S.M."/>
            <person name="Mascher T."/>
            <person name="Medema M.H."/>
            <person name="Devos D.P."/>
            <person name="Kaster A.-K."/>
            <person name="Ovreas L."/>
            <person name="Rohde M."/>
            <person name="Galperin M.Y."/>
            <person name="Jogler C."/>
        </authorList>
    </citation>
    <scope>NUCLEOTIDE SEQUENCE [LARGE SCALE GENOMIC DNA]</scope>
    <source>
        <strain evidence="4 5">Pla85_3_4</strain>
    </source>
</reference>